<organism evidence="2 3">
    <name type="scientific">Comamonas antarctica</name>
    <dbReference type="NCBI Taxonomy" id="2743470"/>
    <lineage>
        <taxon>Bacteria</taxon>
        <taxon>Pseudomonadati</taxon>
        <taxon>Pseudomonadota</taxon>
        <taxon>Betaproteobacteria</taxon>
        <taxon>Burkholderiales</taxon>
        <taxon>Comamonadaceae</taxon>
        <taxon>Comamonas</taxon>
    </lineage>
</organism>
<keyword evidence="3" id="KW-1185">Reference proteome</keyword>
<dbReference type="EMBL" id="CP054840">
    <property type="protein sequence ID" value="QKV54408.1"/>
    <property type="molecule type" value="Genomic_DNA"/>
</dbReference>
<dbReference type="RefSeq" id="WP_175505208.1">
    <property type="nucleotide sequence ID" value="NZ_CAURQT010000005.1"/>
</dbReference>
<dbReference type="KEGG" id="aant:HUK68_16660"/>
<feature type="chain" id="PRO_5027062162" evidence="1">
    <location>
        <begin position="27"/>
        <end position="185"/>
    </location>
</feature>
<dbReference type="Pfam" id="PF10986">
    <property type="entry name" value="ZrgA"/>
    <property type="match status" value="1"/>
</dbReference>
<dbReference type="Proteomes" id="UP000509579">
    <property type="component" value="Chromosome"/>
</dbReference>
<evidence type="ECO:0000313" key="3">
    <source>
        <dbReference type="Proteomes" id="UP000509579"/>
    </source>
</evidence>
<accession>A0A6N1X6B5</accession>
<reference evidence="2 3" key="1">
    <citation type="submission" date="2020-06" db="EMBL/GenBank/DDBJ databases">
        <title>Acidovorax antarctica sp. nov., isolated from Corinth ice sheet soil, Antarctic Fields Peninsula.</title>
        <authorList>
            <person name="Xu Q."/>
            <person name="Peng F."/>
        </authorList>
    </citation>
    <scope>NUCLEOTIDE SEQUENCE [LARGE SCALE GENOMIC DNA]</scope>
    <source>
        <strain evidence="2 3">16-35-5</strain>
    </source>
</reference>
<sequence length="185" mass="19621">MFKPFLAPVRAFAWALAVAAALPAAAHQQAHTHGQMTLDVAVDARSITLALASPLDSFLGFERAPRTAAERKQVADMVARLKAADQLFQPDPAGGCQLAQVALESEALGLGTQRHAQGQGGEAEHADIAMDIVFTCARAADARFIDVKLFGAYPRLRGIEAQVAVPQGQFKRSLRPGAARLGLAR</sequence>
<keyword evidence="1" id="KW-0732">Signal</keyword>
<feature type="signal peptide" evidence="1">
    <location>
        <begin position="1"/>
        <end position="26"/>
    </location>
</feature>
<dbReference type="InterPro" id="IPR021253">
    <property type="entry name" value="ZrgA-like"/>
</dbReference>
<evidence type="ECO:0000256" key="1">
    <source>
        <dbReference type="SAM" id="SignalP"/>
    </source>
</evidence>
<proteinExistence type="predicted"/>
<name>A0A6N1X6B5_9BURK</name>
<protein>
    <submittedName>
        <fullName evidence="2">DUF2796 domain-containing protein</fullName>
    </submittedName>
</protein>
<evidence type="ECO:0000313" key="2">
    <source>
        <dbReference type="EMBL" id="QKV54408.1"/>
    </source>
</evidence>
<gene>
    <name evidence="2" type="ORF">HUK68_16660</name>
</gene>
<dbReference type="AlphaFoldDB" id="A0A6N1X6B5"/>